<evidence type="ECO:0000256" key="1">
    <source>
        <dbReference type="ARBA" id="ARBA00002523"/>
    </source>
</evidence>
<dbReference type="VEuPathDB" id="TriTrypDB:TcIL3000_0_29350"/>
<gene>
    <name evidence="10" type="ORF">TCIL3000_0_29350</name>
</gene>
<keyword evidence="5" id="KW-0732">Signal</keyword>
<dbReference type="GO" id="GO:0005886">
    <property type="term" value="C:plasma membrane"/>
    <property type="evidence" value="ECO:0007669"/>
    <property type="project" value="UniProtKB-SubCell"/>
</dbReference>
<evidence type="ECO:0000256" key="8">
    <source>
        <dbReference type="ARBA" id="ARBA00023288"/>
    </source>
</evidence>
<name>F9W4C5_TRYCI</name>
<comment type="caution">
    <text evidence="10">The sequence shown here is derived from an EMBL/GenBank/DDBJ whole genome shotgun (WGS) entry which is preliminary data.</text>
</comment>
<sequence>MSPATVKKVLFFTKLCLLKEIVLKSSSYKEVKMRMKVLLLMLTVGGQYLEACAARIDVYKHLCEITRNVVALLGLHRNRSALRDAIYGKKGRAIFDEEGIVTVQEHCGGVPSGRAILCNHFKGDLPGNAQDGCLAESLLGTFMCVCAPGGREAKMLCGMEPWKADGTWWGGFLAKQNREKLFRDVWRKLIGKCLVESEIHTSTEINLKSLETSLKAIRESLRSSASGGTNYFYLGEPEVTSCSGGVNSGEGICASYRGGLLETKHSVKIPWLSEIEKTTNELLGKITEPSSESHGQVDPSFSEKKANIPIPAAANEAPEENEALKPVNIAAKGNIQLKNIQPEPQVNESMQITNLAKPEEKRKPTKYNVVDIPHLAIDPNEDFSILTNQKWLLLSILFN</sequence>
<reference evidence="11" key="1">
    <citation type="submission" date="2011-07" db="EMBL/GenBank/DDBJ databases">
        <title>Divergent evolution of antigenic variation in African trypanosomes.</title>
        <authorList>
            <person name="Jackson A.P."/>
            <person name="Berry A."/>
            <person name="Allison H.C."/>
            <person name="Burton P."/>
            <person name="Anderson J."/>
            <person name="Aslett M."/>
            <person name="Brown R."/>
            <person name="Corton N."/>
            <person name="Harris D."/>
            <person name="Hauser H."/>
            <person name="Gamble J."/>
            <person name="Gilderthorp R."/>
            <person name="McQuillan J."/>
            <person name="Quail M.A."/>
            <person name="Sanders M."/>
            <person name="Van Tonder A."/>
            <person name="Ginger M.L."/>
            <person name="Donelson J.E."/>
            <person name="Field M.C."/>
            <person name="Barry J.D."/>
            <person name="Berriman M."/>
            <person name="Hertz-Fowler C."/>
        </authorList>
    </citation>
    <scope>NUCLEOTIDE SEQUENCE [LARGE SCALE GENOMIC DNA]</scope>
    <source>
        <strain evidence="11">IL3000</strain>
    </source>
</reference>
<keyword evidence="11" id="KW-1185">Reference proteome</keyword>
<organism evidence="10 11">
    <name type="scientific">Trypanosoma congolense (strain IL3000)</name>
    <dbReference type="NCBI Taxonomy" id="1068625"/>
    <lineage>
        <taxon>Eukaryota</taxon>
        <taxon>Discoba</taxon>
        <taxon>Euglenozoa</taxon>
        <taxon>Kinetoplastea</taxon>
        <taxon>Metakinetoplastina</taxon>
        <taxon>Trypanosomatida</taxon>
        <taxon>Trypanosomatidae</taxon>
        <taxon>Trypanosoma</taxon>
        <taxon>Nannomonas</taxon>
    </lineage>
</organism>
<dbReference type="InterPro" id="IPR025932">
    <property type="entry name" value="Trypano_VSG_B_N_dom"/>
</dbReference>
<evidence type="ECO:0000256" key="2">
    <source>
        <dbReference type="ARBA" id="ARBA00004609"/>
    </source>
</evidence>
<comment type="function">
    <text evidence="1">VSG forms a coat on the surface of the parasite. The trypanosome evades the immune response of the host by expressing a series of antigenically distinct VSGs from an estimated 1000 VSG genes.</text>
</comment>
<accession>F9W4C5</accession>
<keyword evidence="6" id="KW-0472">Membrane</keyword>
<evidence type="ECO:0000259" key="9">
    <source>
        <dbReference type="Pfam" id="PF13206"/>
    </source>
</evidence>
<comment type="subcellular location">
    <subcellularLocation>
        <location evidence="2">Cell membrane</location>
        <topology evidence="2">Lipid-anchor</topology>
        <topology evidence="2">GPI-anchor</topology>
    </subcellularLocation>
</comment>
<evidence type="ECO:0000256" key="5">
    <source>
        <dbReference type="ARBA" id="ARBA00022729"/>
    </source>
</evidence>
<proteinExistence type="predicted"/>
<evidence type="ECO:0000256" key="7">
    <source>
        <dbReference type="ARBA" id="ARBA00023180"/>
    </source>
</evidence>
<evidence type="ECO:0000313" key="10">
    <source>
        <dbReference type="EMBL" id="CCD12014.1"/>
    </source>
</evidence>
<dbReference type="EMBL" id="CAEQ01000540">
    <property type="protein sequence ID" value="CCD12014.1"/>
    <property type="molecule type" value="Genomic_DNA"/>
</dbReference>
<dbReference type="GO" id="GO:0098552">
    <property type="term" value="C:side of membrane"/>
    <property type="evidence" value="ECO:0007669"/>
    <property type="project" value="UniProtKB-KW"/>
</dbReference>
<keyword evidence="3" id="KW-1003">Cell membrane</keyword>
<protein>
    <submittedName>
        <fullName evidence="10">Variant surface glycoprotein</fullName>
    </submittedName>
</protein>
<dbReference type="Pfam" id="PF13206">
    <property type="entry name" value="VSG_B"/>
    <property type="match status" value="1"/>
</dbReference>
<dbReference type="AlphaFoldDB" id="F9W4C5"/>
<evidence type="ECO:0000256" key="6">
    <source>
        <dbReference type="ARBA" id="ARBA00023136"/>
    </source>
</evidence>
<evidence type="ECO:0000256" key="4">
    <source>
        <dbReference type="ARBA" id="ARBA00022622"/>
    </source>
</evidence>
<reference evidence="10 11" key="2">
    <citation type="journal article" date="2012" name="Proc. Natl. Acad. Sci. U.S.A.">
        <title>Antigenic diversity is generated by distinct evolutionary mechanisms in African trypanosome species.</title>
        <authorList>
            <person name="Jackson A.P."/>
            <person name="Berry A."/>
            <person name="Aslett M."/>
            <person name="Allison H.C."/>
            <person name="Burton P."/>
            <person name="Vavrova-Anderson J."/>
            <person name="Brown R."/>
            <person name="Browne H."/>
            <person name="Corton N."/>
            <person name="Hauser H."/>
            <person name="Gamble J."/>
            <person name="Gilderthorp R."/>
            <person name="Marcello L."/>
            <person name="McQuillan J."/>
            <person name="Otto T.D."/>
            <person name="Quail M.A."/>
            <person name="Sanders M.J."/>
            <person name="van Tonder A."/>
            <person name="Ginger M.L."/>
            <person name="Field M.C."/>
            <person name="Barry J.D."/>
            <person name="Hertz-Fowler C."/>
            <person name="Berriman M."/>
        </authorList>
    </citation>
    <scope>NUCLEOTIDE SEQUENCE [LARGE SCALE GENOMIC DNA]</scope>
    <source>
        <strain evidence="10 11">IL3000</strain>
    </source>
</reference>
<evidence type="ECO:0000256" key="3">
    <source>
        <dbReference type="ARBA" id="ARBA00022475"/>
    </source>
</evidence>
<keyword evidence="7" id="KW-0325">Glycoprotein</keyword>
<keyword evidence="8" id="KW-0449">Lipoprotein</keyword>
<evidence type="ECO:0000313" key="11">
    <source>
        <dbReference type="Proteomes" id="UP000000702"/>
    </source>
</evidence>
<keyword evidence="4" id="KW-0336">GPI-anchor</keyword>
<feature type="domain" description="Trypanosome variant surface glycoprotein B-type N-terminal" evidence="9">
    <location>
        <begin position="79"/>
        <end position="282"/>
    </location>
</feature>
<dbReference type="Proteomes" id="UP000000702">
    <property type="component" value="Unassembled WGS sequence"/>
</dbReference>